<dbReference type="Ensembl" id="ENSSORT00005044095.1">
    <property type="protein sequence ID" value="ENSSORP00005043005.1"/>
    <property type="gene ID" value="ENSSORG00005019893.1"/>
</dbReference>
<evidence type="ECO:0000256" key="4">
    <source>
        <dbReference type="ARBA" id="ARBA00014320"/>
    </source>
</evidence>
<dbReference type="GO" id="GO:0003677">
    <property type="term" value="F:DNA binding"/>
    <property type="evidence" value="ECO:0007669"/>
    <property type="project" value="UniProtKB-KW"/>
</dbReference>
<evidence type="ECO:0000313" key="12">
    <source>
        <dbReference type="Ensembl" id="ENSSORP00005043005.1"/>
    </source>
</evidence>
<comment type="subcellular location">
    <subcellularLocation>
        <location evidence="2">Cytoplasm</location>
    </subcellularLocation>
    <subcellularLocation>
        <location evidence="1">Nucleus</location>
    </subcellularLocation>
</comment>
<evidence type="ECO:0000256" key="5">
    <source>
        <dbReference type="ARBA" id="ARBA00022490"/>
    </source>
</evidence>
<dbReference type="GO" id="GO:0005634">
    <property type="term" value="C:nucleus"/>
    <property type="evidence" value="ECO:0007669"/>
    <property type="project" value="UniProtKB-SubCell"/>
</dbReference>
<dbReference type="GO" id="GO:0006281">
    <property type="term" value="P:DNA repair"/>
    <property type="evidence" value="ECO:0007669"/>
    <property type="project" value="UniProtKB-KW"/>
</dbReference>
<accession>A0A673BML2</accession>
<dbReference type="GO" id="GO:2000042">
    <property type="term" value="P:negative regulation of double-strand break repair via homologous recombination"/>
    <property type="evidence" value="ECO:0007669"/>
    <property type="project" value="InterPro"/>
</dbReference>
<evidence type="ECO:0000256" key="3">
    <source>
        <dbReference type="ARBA" id="ARBA00009135"/>
    </source>
</evidence>
<protein>
    <recommendedName>
        <fullName evidence="4">PCNA-interacting partner</fullName>
    </recommendedName>
    <alternativeName>
        <fullName evidence="10">PARP-1 binding protein</fullName>
    </alternativeName>
    <alternativeName>
        <fullName evidence="11">PARP1-binding protein</fullName>
    </alternativeName>
</protein>
<dbReference type="GO" id="GO:0005737">
    <property type="term" value="C:cytoplasm"/>
    <property type="evidence" value="ECO:0007669"/>
    <property type="project" value="UniProtKB-SubCell"/>
</dbReference>
<proteinExistence type="inferred from homology"/>
<evidence type="ECO:0000256" key="9">
    <source>
        <dbReference type="ARBA" id="ARBA00023242"/>
    </source>
</evidence>
<evidence type="ECO:0000256" key="2">
    <source>
        <dbReference type="ARBA" id="ARBA00004496"/>
    </source>
</evidence>
<evidence type="ECO:0000256" key="7">
    <source>
        <dbReference type="ARBA" id="ARBA00023125"/>
    </source>
</evidence>
<evidence type="ECO:0000256" key="11">
    <source>
        <dbReference type="ARBA" id="ARBA00032731"/>
    </source>
</evidence>
<name>A0A673BML2_9TELE</name>
<sequence>MEVSGDHLKLMVKTFRRECHRIIQSERTTIHGADGMLMVLQLAMAQVNKQQGGEFKVALSDVLMAWKQLLLDKLHLPPPNFACLENYDLILEAYESFLKRSNTVDLVDIFSMYKQVHGEFNYQTDVKNTTQCGAAQELL</sequence>
<keyword evidence="6" id="KW-0227">DNA damage</keyword>
<comment type="similarity">
    <text evidence="3">Belongs to the PARI family.</text>
</comment>
<keyword evidence="9" id="KW-0539">Nucleus</keyword>
<organism evidence="12 13">
    <name type="scientific">Sphaeramia orbicularis</name>
    <name type="common">orbiculate cardinalfish</name>
    <dbReference type="NCBI Taxonomy" id="375764"/>
    <lineage>
        <taxon>Eukaryota</taxon>
        <taxon>Metazoa</taxon>
        <taxon>Chordata</taxon>
        <taxon>Craniata</taxon>
        <taxon>Vertebrata</taxon>
        <taxon>Euteleostomi</taxon>
        <taxon>Actinopterygii</taxon>
        <taxon>Neopterygii</taxon>
        <taxon>Teleostei</taxon>
        <taxon>Neoteleostei</taxon>
        <taxon>Acanthomorphata</taxon>
        <taxon>Gobiaria</taxon>
        <taxon>Kurtiformes</taxon>
        <taxon>Apogonoidei</taxon>
        <taxon>Apogonidae</taxon>
        <taxon>Apogoninae</taxon>
        <taxon>Sphaeramia</taxon>
    </lineage>
</organism>
<evidence type="ECO:0000313" key="13">
    <source>
        <dbReference type="Proteomes" id="UP000472271"/>
    </source>
</evidence>
<gene>
    <name evidence="12" type="primary">parpbp</name>
</gene>
<evidence type="ECO:0000256" key="10">
    <source>
        <dbReference type="ARBA" id="ARBA00031632"/>
    </source>
</evidence>
<keyword evidence="13" id="KW-1185">Reference proteome</keyword>
<dbReference type="PANTHER" id="PTHR32121:SF0">
    <property type="entry name" value="PCNA-INTERACTING PARTNER"/>
    <property type="match status" value="1"/>
</dbReference>
<dbReference type="InterPro" id="IPR038932">
    <property type="entry name" value="PARPBP"/>
</dbReference>
<keyword evidence="5" id="KW-0963">Cytoplasm</keyword>
<reference evidence="12" key="1">
    <citation type="submission" date="2019-06" db="EMBL/GenBank/DDBJ databases">
        <authorList>
            <consortium name="Wellcome Sanger Institute Data Sharing"/>
        </authorList>
    </citation>
    <scope>NUCLEOTIDE SEQUENCE [LARGE SCALE GENOMIC DNA]</scope>
</reference>
<keyword evidence="7" id="KW-0238">DNA-binding</keyword>
<evidence type="ECO:0000256" key="6">
    <source>
        <dbReference type="ARBA" id="ARBA00022763"/>
    </source>
</evidence>
<dbReference type="PANTHER" id="PTHR32121">
    <property type="entry name" value="PCNA-INTERACTING PARTNER"/>
    <property type="match status" value="1"/>
</dbReference>
<dbReference type="AlphaFoldDB" id="A0A673BML2"/>
<evidence type="ECO:0000256" key="8">
    <source>
        <dbReference type="ARBA" id="ARBA00023204"/>
    </source>
</evidence>
<reference evidence="12" key="3">
    <citation type="submission" date="2025-09" db="UniProtKB">
        <authorList>
            <consortium name="Ensembl"/>
        </authorList>
    </citation>
    <scope>IDENTIFICATION</scope>
</reference>
<evidence type="ECO:0000256" key="1">
    <source>
        <dbReference type="ARBA" id="ARBA00004123"/>
    </source>
</evidence>
<keyword evidence="8" id="KW-0234">DNA repair</keyword>
<dbReference type="Proteomes" id="UP000472271">
    <property type="component" value="Chromosome 12"/>
</dbReference>
<dbReference type="GO" id="GO:0000785">
    <property type="term" value="C:chromatin"/>
    <property type="evidence" value="ECO:0007669"/>
    <property type="project" value="TreeGrafter"/>
</dbReference>
<reference evidence="12" key="2">
    <citation type="submission" date="2025-08" db="UniProtKB">
        <authorList>
            <consortium name="Ensembl"/>
        </authorList>
    </citation>
    <scope>IDENTIFICATION</scope>
</reference>